<dbReference type="AlphaFoldDB" id="A0A166X0K9"/>
<gene>
    <name evidence="1" type="ORF">FIBSPDRAFT_906428</name>
</gene>
<accession>A0A166X0K9</accession>
<protein>
    <submittedName>
        <fullName evidence="1">Uncharacterized protein</fullName>
    </submittedName>
</protein>
<organism evidence="1 2">
    <name type="scientific">Athelia psychrophila</name>
    <dbReference type="NCBI Taxonomy" id="1759441"/>
    <lineage>
        <taxon>Eukaryota</taxon>
        <taxon>Fungi</taxon>
        <taxon>Dikarya</taxon>
        <taxon>Basidiomycota</taxon>
        <taxon>Agaricomycotina</taxon>
        <taxon>Agaricomycetes</taxon>
        <taxon>Agaricomycetidae</taxon>
        <taxon>Atheliales</taxon>
        <taxon>Atheliaceae</taxon>
        <taxon>Athelia</taxon>
    </lineage>
</organism>
<proteinExistence type="predicted"/>
<dbReference type="Proteomes" id="UP000076532">
    <property type="component" value="Unassembled WGS sequence"/>
</dbReference>
<keyword evidence="2" id="KW-1185">Reference proteome</keyword>
<dbReference type="EMBL" id="KV417480">
    <property type="protein sequence ID" value="KZP34305.1"/>
    <property type="molecule type" value="Genomic_DNA"/>
</dbReference>
<name>A0A166X0K9_9AGAM</name>
<sequence>MSKRKCEFTSEESSAPFAKQLKSIPFPGFEMDVDVAMSDASSDFGSALNSPEAYHSRLASNVSTNSSGSVDNTPAVADLSAQNIGLLQPSSSFKHHGTGCQQIPKLRIACSPGLNGSRTMWSFCEECGAISQVDSD</sequence>
<evidence type="ECO:0000313" key="1">
    <source>
        <dbReference type="EMBL" id="KZP34305.1"/>
    </source>
</evidence>
<evidence type="ECO:0000313" key="2">
    <source>
        <dbReference type="Proteomes" id="UP000076532"/>
    </source>
</evidence>
<reference evidence="1 2" key="1">
    <citation type="journal article" date="2016" name="Mol. Biol. Evol.">
        <title>Comparative Genomics of Early-Diverging Mushroom-Forming Fungi Provides Insights into the Origins of Lignocellulose Decay Capabilities.</title>
        <authorList>
            <person name="Nagy L.G."/>
            <person name="Riley R."/>
            <person name="Tritt A."/>
            <person name="Adam C."/>
            <person name="Daum C."/>
            <person name="Floudas D."/>
            <person name="Sun H."/>
            <person name="Yadav J.S."/>
            <person name="Pangilinan J."/>
            <person name="Larsson K.H."/>
            <person name="Matsuura K."/>
            <person name="Barry K."/>
            <person name="Labutti K."/>
            <person name="Kuo R."/>
            <person name="Ohm R.A."/>
            <person name="Bhattacharya S.S."/>
            <person name="Shirouzu T."/>
            <person name="Yoshinaga Y."/>
            <person name="Martin F.M."/>
            <person name="Grigoriev I.V."/>
            <person name="Hibbett D.S."/>
        </authorList>
    </citation>
    <scope>NUCLEOTIDE SEQUENCE [LARGE SCALE GENOMIC DNA]</scope>
    <source>
        <strain evidence="1 2">CBS 109695</strain>
    </source>
</reference>
<dbReference type="OrthoDB" id="2574468at2759"/>